<dbReference type="InterPro" id="IPR013538">
    <property type="entry name" value="ASHA1/2-like_C"/>
</dbReference>
<organism evidence="6 7">
    <name type="scientific">Nocardia fluminea</name>
    <dbReference type="NCBI Taxonomy" id="134984"/>
    <lineage>
        <taxon>Bacteria</taxon>
        <taxon>Bacillati</taxon>
        <taxon>Actinomycetota</taxon>
        <taxon>Actinomycetes</taxon>
        <taxon>Mycobacteriales</taxon>
        <taxon>Nocardiaceae</taxon>
        <taxon>Nocardia</taxon>
    </lineage>
</organism>
<comment type="similarity">
    <text evidence="1">Belongs to the AHA1 family.</text>
</comment>
<dbReference type="InterPro" id="IPR036390">
    <property type="entry name" value="WH_DNA-bd_sf"/>
</dbReference>
<keyword evidence="3" id="KW-0238">DNA-binding</keyword>
<dbReference type="SUPFAM" id="SSF55961">
    <property type="entry name" value="Bet v1-like"/>
    <property type="match status" value="1"/>
</dbReference>
<dbReference type="Proteomes" id="UP000233766">
    <property type="component" value="Unassembled WGS sequence"/>
</dbReference>
<dbReference type="Gene3D" id="1.10.10.10">
    <property type="entry name" value="Winged helix-like DNA-binding domain superfamily/Winged helix DNA-binding domain"/>
    <property type="match status" value="1"/>
</dbReference>
<evidence type="ECO:0000259" key="5">
    <source>
        <dbReference type="PROSITE" id="PS50987"/>
    </source>
</evidence>
<dbReference type="Pfam" id="PF12840">
    <property type="entry name" value="HTH_20"/>
    <property type="match status" value="1"/>
</dbReference>
<dbReference type="SUPFAM" id="SSF46785">
    <property type="entry name" value="Winged helix' DNA-binding domain"/>
    <property type="match status" value="1"/>
</dbReference>
<evidence type="ECO:0000256" key="4">
    <source>
        <dbReference type="ARBA" id="ARBA00023163"/>
    </source>
</evidence>
<dbReference type="InterPro" id="IPR023393">
    <property type="entry name" value="START-like_dom_sf"/>
</dbReference>
<dbReference type="InterPro" id="IPR051081">
    <property type="entry name" value="HTH_MetalResp_TranReg"/>
</dbReference>
<keyword evidence="7" id="KW-1185">Reference proteome</keyword>
<dbReference type="Pfam" id="PF08327">
    <property type="entry name" value="AHSA1"/>
    <property type="match status" value="1"/>
</dbReference>
<dbReference type="SMART" id="SM00418">
    <property type="entry name" value="HTH_ARSR"/>
    <property type="match status" value="1"/>
</dbReference>
<name>A0A2N3WYB1_9NOCA</name>
<dbReference type="Gene3D" id="3.30.530.20">
    <property type="match status" value="1"/>
</dbReference>
<reference evidence="6 7" key="1">
    <citation type="submission" date="2017-12" db="EMBL/GenBank/DDBJ databases">
        <title>Sequencing the genomes of 1000 Actinobacteria strains.</title>
        <authorList>
            <person name="Klenk H.-P."/>
        </authorList>
    </citation>
    <scope>NUCLEOTIDE SEQUENCE [LARGE SCALE GENOMIC DNA]</scope>
    <source>
        <strain evidence="6 7">DSM 44489</strain>
    </source>
</reference>
<dbReference type="RefSeq" id="WP_101463237.1">
    <property type="nucleotide sequence ID" value="NZ_PJMW01000001.1"/>
</dbReference>
<evidence type="ECO:0000256" key="1">
    <source>
        <dbReference type="ARBA" id="ARBA00006817"/>
    </source>
</evidence>
<dbReference type="CDD" id="cd07814">
    <property type="entry name" value="SRPBCC_CalC_Aha1-like"/>
    <property type="match status" value="1"/>
</dbReference>
<evidence type="ECO:0000313" key="7">
    <source>
        <dbReference type="Proteomes" id="UP000233766"/>
    </source>
</evidence>
<dbReference type="OrthoDB" id="3365660at2"/>
<accession>A0A2N3WYB1</accession>
<protein>
    <submittedName>
        <fullName evidence="6">Uncharacterized protein YndB with AHSA1/START domain</fullName>
    </submittedName>
</protein>
<sequence length="269" mass="29598">MDAIASALADGARWRIVELLAERPRSVGELADSTGLRQPQTTKHLQTLARAGLVTVFPLGQRRVYAVESAPLQELASRLTDLVDTISAHAGERDAVERYRAAIAAESSAAQRDRWADGRSFTFVRVLTAPRDRVWQHWTDPDLLESWWAPPGMTITDCVVEPKKGGRAALDYRDAEGRRYRSEGRVTAAKRPGHLAFDLSVLDTAGAVSFTGHYDLTLDERPGGTRLTLDLTITETTVEAVPYIAGIETGWGRVLDNLANTLHDSKEQP</sequence>
<comment type="caution">
    <text evidence="6">The sequence shown here is derived from an EMBL/GenBank/DDBJ whole genome shotgun (WGS) entry which is preliminary data.</text>
</comment>
<dbReference type="PANTHER" id="PTHR33154">
    <property type="entry name" value="TRANSCRIPTIONAL REGULATOR, ARSR FAMILY"/>
    <property type="match status" value="1"/>
</dbReference>
<dbReference type="CDD" id="cd00090">
    <property type="entry name" value="HTH_ARSR"/>
    <property type="match status" value="1"/>
</dbReference>
<dbReference type="PROSITE" id="PS50987">
    <property type="entry name" value="HTH_ARSR_2"/>
    <property type="match status" value="1"/>
</dbReference>
<dbReference type="AlphaFoldDB" id="A0A2N3WYB1"/>
<dbReference type="InterPro" id="IPR001845">
    <property type="entry name" value="HTH_ArsR_DNA-bd_dom"/>
</dbReference>
<keyword evidence="2" id="KW-0805">Transcription regulation</keyword>
<dbReference type="InterPro" id="IPR011991">
    <property type="entry name" value="ArsR-like_HTH"/>
</dbReference>
<dbReference type="InterPro" id="IPR036388">
    <property type="entry name" value="WH-like_DNA-bd_sf"/>
</dbReference>
<dbReference type="NCBIfam" id="NF033788">
    <property type="entry name" value="HTH_metalloreg"/>
    <property type="match status" value="1"/>
</dbReference>
<dbReference type="GO" id="GO:0003677">
    <property type="term" value="F:DNA binding"/>
    <property type="evidence" value="ECO:0007669"/>
    <property type="project" value="UniProtKB-KW"/>
</dbReference>
<gene>
    <name evidence="6" type="ORF">ATK86_0872</name>
</gene>
<evidence type="ECO:0000256" key="3">
    <source>
        <dbReference type="ARBA" id="ARBA00023125"/>
    </source>
</evidence>
<evidence type="ECO:0000256" key="2">
    <source>
        <dbReference type="ARBA" id="ARBA00023015"/>
    </source>
</evidence>
<evidence type="ECO:0000313" key="6">
    <source>
        <dbReference type="EMBL" id="PKV98844.1"/>
    </source>
</evidence>
<keyword evidence="4" id="KW-0804">Transcription</keyword>
<dbReference type="EMBL" id="PJMW01000001">
    <property type="protein sequence ID" value="PKV98844.1"/>
    <property type="molecule type" value="Genomic_DNA"/>
</dbReference>
<dbReference type="PANTHER" id="PTHR33154:SF33">
    <property type="entry name" value="TRANSCRIPTIONAL REPRESSOR SDPR"/>
    <property type="match status" value="1"/>
</dbReference>
<proteinExistence type="inferred from homology"/>
<dbReference type="GO" id="GO:0003700">
    <property type="term" value="F:DNA-binding transcription factor activity"/>
    <property type="evidence" value="ECO:0007669"/>
    <property type="project" value="InterPro"/>
</dbReference>
<feature type="domain" description="HTH arsR-type" evidence="5">
    <location>
        <begin position="1"/>
        <end position="94"/>
    </location>
</feature>